<evidence type="ECO:0000313" key="7">
    <source>
        <dbReference type="EMBL" id="MDV5167454.1"/>
    </source>
</evidence>
<evidence type="ECO:0000256" key="5">
    <source>
        <dbReference type="SAM" id="Phobius"/>
    </source>
</evidence>
<dbReference type="Gene3D" id="1.20.1720.10">
    <property type="entry name" value="Multidrug resistance protein D"/>
    <property type="match status" value="1"/>
</dbReference>
<evidence type="ECO:0000256" key="4">
    <source>
        <dbReference type="ARBA" id="ARBA00023136"/>
    </source>
</evidence>
<feature type="transmembrane region" description="Helical" evidence="5">
    <location>
        <begin position="190"/>
        <end position="209"/>
    </location>
</feature>
<proteinExistence type="predicted"/>
<protein>
    <submittedName>
        <fullName evidence="7">MDR family MFS transporter</fullName>
    </submittedName>
</protein>
<keyword evidence="3 5" id="KW-1133">Transmembrane helix</keyword>
<keyword evidence="2 5" id="KW-0812">Transmembrane</keyword>
<sequence length="476" mass="50391">MSPKTIFASVALVIALGSLEKSIVTTPLPIIGEELGAGQALTWVVTAYLLAATAVLPVYGKLSDIFGRVKMLNISVALFLLGSVACAIAQDLPTLLAARVLQGIGGGGLIALAFTVIADCIPAREVGKYQGYISAVYAASSIAGPLLGGYFAEHLSWRWVFWINLPLGAVALWMINTNLKHLSKGRDSRFDWAGAGLLMTITTLLLLLMSPDIAISQASLIIATVVVMIMFMVVEKRVSDPILPARLFNLPGYLISVLLIMCSQLLMFAVLVYLPLQMQWQHGMTASASGLIMMVFMMSITSGAYLGGKRIAKTGLYKSLVVLGFALSVAAVFLLYQGLLMTVALAFAGLGLGLTLPSLNVVVQNVLPPQDRGIGLSMFGYGREFGGAIGVAFCAALFHIKVPVLVGEGGTDGLAQFDSIALGQGFTMTYGGLVIVALVSLVVAMVCLKAQPLSNDVAKPKRSYKPERSNKPESLD</sequence>
<feature type="transmembrane region" description="Helical" evidence="5">
    <location>
        <begin position="254"/>
        <end position="276"/>
    </location>
</feature>
<keyword evidence="4 5" id="KW-0472">Membrane</keyword>
<feature type="transmembrane region" description="Helical" evidence="5">
    <location>
        <begin position="71"/>
        <end position="90"/>
    </location>
</feature>
<dbReference type="Proteomes" id="UP001186452">
    <property type="component" value="Unassembled WGS sequence"/>
</dbReference>
<dbReference type="RefSeq" id="WP_317520003.1">
    <property type="nucleotide sequence ID" value="NZ_JAWJZI010000001.1"/>
</dbReference>
<comment type="caution">
    <text evidence="7">The sequence shown here is derived from an EMBL/GenBank/DDBJ whole genome shotgun (WGS) entry which is preliminary data.</text>
</comment>
<name>A0ABU3ZBZ8_9GAMM</name>
<dbReference type="InterPro" id="IPR020846">
    <property type="entry name" value="MFS_dom"/>
</dbReference>
<dbReference type="PANTHER" id="PTHR23501:SF197">
    <property type="entry name" value="COMD"/>
    <property type="match status" value="1"/>
</dbReference>
<feature type="transmembrane region" description="Helical" evidence="5">
    <location>
        <begin position="320"/>
        <end position="337"/>
    </location>
</feature>
<dbReference type="SUPFAM" id="SSF103473">
    <property type="entry name" value="MFS general substrate transporter"/>
    <property type="match status" value="1"/>
</dbReference>
<feature type="transmembrane region" description="Helical" evidence="5">
    <location>
        <begin position="96"/>
        <end position="117"/>
    </location>
</feature>
<evidence type="ECO:0000313" key="8">
    <source>
        <dbReference type="Proteomes" id="UP001186452"/>
    </source>
</evidence>
<feature type="transmembrane region" description="Helical" evidence="5">
    <location>
        <begin position="288"/>
        <end position="308"/>
    </location>
</feature>
<feature type="transmembrane region" description="Helical" evidence="5">
    <location>
        <begin position="159"/>
        <end position="178"/>
    </location>
</feature>
<dbReference type="InterPro" id="IPR036259">
    <property type="entry name" value="MFS_trans_sf"/>
</dbReference>
<dbReference type="PANTHER" id="PTHR23501">
    <property type="entry name" value="MAJOR FACILITATOR SUPERFAMILY"/>
    <property type="match status" value="1"/>
</dbReference>
<evidence type="ECO:0000256" key="1">
    <source>
        <dbReference type="ARBA" id="ARBA00004141"/>
    </source>
</evidence>
<gene>
    <name evidence="7" type="ORF">R2X38_00405</name>
</gene>
<evidence type="ECO:0000259" key="6">
    <source>
        <dbReference type="PROSITE" id="PS50850"/>
    </source>
</evidence>
<evidence type="ECO:0000256" key="3">
    <source>
        <dbReference type="ARBA" id="ARBA00022989"/>
    </source>
</evidence>
<comment type="subcellular location">
    <subcellularLocation>
        <location evidence="1">Membrane</location>
        <topology evidence="1">Multi-pass membrane protein</topology>
    </subcellularLocation>
</comment>
<feature type="domain" description="Major facilitator superfamily (MFS) profile" evidence="6">
    <location>
        <begin position="6"/>
        <end position="455"/>
    </location>
</feature>
<evidence type="ECO:0000256" key="2">
    <source>
        <dbReference type="ARBA" id="ARBA00022692"/>
    </source>
</evidence>
<accession>A0ABU3ZBZ8</accession>
<feature type="transmembrane region" description="Helical" evidence="5">
    <location>
        <begin position="129"/>
        <end position="147"/>
    </location>
</feature>
<feature type="transmembrane region" description="Helical" evidence="5">
    <location>
        <begin position="343"/>
        <end position="363"/>
    </location>
</feature>
<reference evidence="7 8" key="1">
    <citation type="submission" date="2023-10" db="EMBL/GenBank/DDBJ databases">
        <title>Marine bacteria isolated from horseshoe crab.</title>
        <authorList>
            <person name="Cheng T.H."/>
        </authorList>
    </citation>
    <scope>NUCLEOTIDE SEQUENCE [LARGE SCALE GENOMIC DNA]</scope>
    <source>
        <strain evidence="7 8">HSC6</strain>
    </source>
</reference>
<dbReference type="CDD" id="cd17502">
    <property type="entry name" value="MFS_Azr1_MDR_like"/>
    <property type="match status" value="1"/>
</dbReference>
<feature type="transmembrane region" description="Helical" evidence="5">
    <location>
        <begin position="384"/>
        <end position="406"/>
    </location>
</feature>
<dbReference type="Gene3D" id="1.20.1250.20">
    <property type="entry name" value="MFS general substrate transporter like domains"/>
    <property type="match status" value="1"/>
</dbReference>
<dbReference type="InterPro" id="IPR011701">
    <property type="entry name" value="MFS"/>
</dbReference>
<dbReference type="Pfam" id="PF07690">
    <property type="entry name" value="MFS_1"/>
    <property type="match status" value="1"/>
</dbReference>
<feature type="transmembrane region" description="Helical" evidence="5">
    <location>
        <begin position="426"/>
        <end position="448"/>
    </location>
</feature>
<dbReference type="PROSITE" id="PS50850">
    <property type="entry name" value="MFS"/>
    <property type="match status" value="1"/>
</dbReference>
<organism evidence="7 8">
    <name type="scientific">Photobacterium rosenbergii</name>
    <dbReference type="NCBI Taxonomy" id="294936"/>
    <lineage>
        <taxon>Bacteria</taxon>
        <taxon>Pseudomonadati</taxon>
        <taxon>Pseudomonadota</taxon>
        <taxon>Gammaproteobacteria</taxon>
        <taxon>Vibrionales</taxon>
        <taxon>Vibrionaceae</taxon>
        <taxon>Photobacterium</taxon>
    </lineage>
</organism>
<dbReference type="PRINTS" id="PR01036">
    <property type="entry name" value="TCRTETB"/>
</dbReference>
<feature type="transmembrane region" description="Helical" evidence="5">
    <location>
        <begin position="40"/>
        <end position="59"/>
    </location>
</feature>
<dbReference type="EMBL" id="JAWJZI010000001">
    <property type="protein sequence ID" value="MDV5167454.1"/>
    <property type="molecule type" value="Genomic_DNA"/>
</dbReference>
<feature type="transmembrane region" description="Helical" evidence="5">
    <location>
        <begin position="215"/>
        <end position="234"/>
    </location>
</feature>
<keyword evidence="8" id="KW-1185">Reference proteome</keyword>